<dbReference type="Proteomes" id="UP000583266">
    <property type="component" value="Unassembled WGS sequence"/>
</dbReference>
<evidence type="ECO:0000313" key="3">
    <source>
        <dbReference type="Proteomes" id="UP000583266"/>
    </source>
</evidence>
<protein>
    <recommendedName>
        <fullName evidence="4">GLPGLI family protein</fullName>
    </recommendedName>
</protein>
<evidence type="ECO:0000256" key="1">
    <source>
        <dbReference type="SAM" id="SignalP"/>
    </source>
</evidence>
<proteinExistence type="predicted"/>
<evidence type="ECO:0000313" key="2">
    <source>
        <dbReference type="EMBL" id="NML35984.1"/>
    </source>
</evidence>
<organism evidence="2 3">
    <name type="scientific">Chitinophaga fulva</name>
    <dbReference type="NCBI Taxonomy" id="2728842"/>
    <lineage>
        <taxon>Bacteria</taxon>
        <taxon>Pseudomonadati</taxon>
        <taxon>Bacteroidota</taxon>
        <taxon>Chitinophagia</taxon>
        <taxon>Chitinophagales</taxon>
        <taxon>Chitinophagaceae</taxon>
        <taxon>Chitinophaga</taxon>
    </lineage>
</organism>
<dbReference type="EMBL" id="JABBGC010000001">
    <property type="protein sequence ID" value="NML35984.1"/>
    <property type="molecule type" value="Genomic_DNA"/>
</dbReference>
<feature type="signal peptide" evidence="1">
    <location>
        <begin position="1"/>
        <end position="19"/>
    </location>
</feature>
<comment type="caution">
    <text evidence="2">The sequence shown here is derived from an EMBL/GenBank/DDBJ whole genome shotgun (WGS) entry which is preliminary data.</text>
</comment>
<reference evidence="2 3" key="1">
    <citation type="submission" date="2020-04" db="EMBL/GenBank/DDBJ databases">
        <title>Chitinophaga sp. G-6-1-13 sp. nov., isolated from soil.</title>
        <authorList>
            <person name="Dahal R.H."/>
            <person name="Chaudhary D.K."/>
        </authorList>
    </citation>
    <scope>NUCLEOTIDE SEQUENCE [LARGE SCALE GENOMIC DNA]</scope>
    <source>
        <strain evidence="2 3">G-6-1-13</strain>
    </source>
</reference>
<dbReference type="AlphaFoldDB" id="A0A848GBV9"/>
<feature type="chain" id="PRO_5032925617" description="GLPGLI family protein" evidence="1">
    <location>
        <begin position="20"/>
        <end position="288"/>
    </location>
</feature>
<keyword evidence="3" id="KW-1185">Reference proteome</keyword>
<accession>A0A848GBV9</accession>
<name>A0A848GBV9_9BACT</name>
<keyword evidence="1" id="KW-0732">Signal</keyword>
<dbReference type="RefSeq" id="WP_169223148.1">
    <property type="nucleotide sequence ID" value="NZ_JABBGC010000001.1"/>
</dbReference>
<sequence length="288" mass="32185">MKWLLSLLCTVLLGLTVKAQTYVYPNVVTYHTNKYAAYGSKIKTNIAFVNGDHMPTIIIEGYNYGTGEPIGLVINFYIYDNVFMRYNVSSFGSYTPPVYLANEGGKVVLFLENKDYYQRFAVRAFAKGQNDLDPDYTGWTVTDEPISPAALNKTLITYQNRFAGQVILPGNSIWNDVGVGIGTKSIGTSKLAVEGTISARKVKVTQANPWPDYVFHPGYSPMSLEETEAFIRTHQHLPEIPSAAEVAADGIDLGEMNRQLLKKPEEMTLHMIDMKKQIKALEARLPKQ</sequence>
<gene>
    <name evidence="2" type="ORF">HHL17_02130</name>
</gene>
<evidence type="ECO:0008006" key="4">
    <source>
        <dbReference type="Google" id="ProtNLM"/>
    </source>
</evidence>